<feature type="domain" description="DUF112" evidence="3">
    <location>
        <begin position="18"/>
        <end position="446"/>
    </location>
</feature>
<organism evidence="4 5">
    <name type="scientific">Lipingzhangella rawalii</name>
    <dbReference type="NCBI Taxonomy" id="2055835"/>
    <lineage>
        <taxon>Bacteria</taxon>
        <taxon>Bacillati</taxon>
        <taxon>Actinomycetota</taxon>
        <taxon>Actinomycetes</taxon>
        <taxon>Streptosporangiales</taxon>
        <taxon>Nocardiopsidaceae</taxon>
        <taxon>Lipingzhangella</taxon>
    </lineage>
</organism>
<dbReference type="Pfam" id="PF01970">
    <property type="entry name" value="TctA"/>
    <property type="match status" value="1"/>
</dbReference>
<feature type="compositionally biased region" description="Polar residues" evidence="1">
    <location>
        <begin position="534"/>
        <end position="544"/>
    </location>
</feature>
<evidence type="ECO:0000313" key="5">
    <source>
        <dbReference type="Proteomes" id="UP001250214"/>
    </source>
</evidence>
<keyword evidence="5" id="KW-1185">Reference proteome</keyword>
<feature type="transmembrane region" description="Helical" evidence="2">
    <location>
        <begin position="421"/>
        <end position="452"/>
    </location>
</feature>
<evidence type="ECO:0000256" key="2">
    <source>
        <dbReference type="SAM" id="Phobius"/>
    </source>
</evidence>
<dbReference type="PANTHER" id="PTHR35342">
    <property type="entry name" value="TRICARBOXYLIC TRANSPORT PROTEIN"/>
    <property type="match status" value="1"/>
</dbReference>
<feature type="transmembrane region" description="Helical" evidence="2">
    <location>
        <begin position="12"/>
        <end position="37"/>
    </location>
</feature>
<keyword evidence="2" id="KW-0812">Transmembrane</keyword>
<dbReference type="PANTHER" id="PTHR35342:SF5">
    <property type="entry name" value="TRICARBOXYLIC TRANSPORT PROTEIN"/>
    <property type="match status" value="1"/>
</dbReference>
<sequence length="728" mass="74271">MLDALLEAIALILTPAGILAVLAGAAIGLTFGILPGLGASQAMILLLPFTYGADPDYAILLFVAIMSAASFGGALPAILINTPGTPANVCTTFDGHPLAQRGEATRAIFISGVACVIGSIVGATALFALIPVISEIITAFGSRETFWLVVFGIAMISLASKGNTIKGLVAGGIGLLLAFVGRNYVFPGERFTGGIDFLYDGIPMIALLVGVFAVAPMVFIGARDYVVDPSVTAGVVAGSGGSYRAQAKQGTLDVLRRPVRTIRGGVIGVLLGIIPAVGGATASFINYLLAKQTSPDAQNFGSGSPEGLIASESANDAKDGGALMPTLAFGIPGDVNTAVLLGALLMHGVSVGSPLFNHELSLVMIIVLALVVGQIAVVLLGAAAGPLVTRVSTVHTAYLVPTVLTFALIGSYLYRGGVWDLVIVVAAAALAYGLALFNYPAISLVLGFLLGVEAERNFVQTRTMSGGELSGFFEGWIVWVLIGAMVVAFLGSAILGRRRATTAAATPGGDAHDTSGDGSVTPHDAGDNDRPAGASTSQSTSQVRESAPAAETVEQPRTWLGAGFAAFLLTASLAFLWAAQGHEEDMALFPTVVAAVTTVLVLIVLAIEVLPGVRRLAGRLDSAAPEAATGPAGDLTAAALGRHGRVLGWAAVFVTMVIAVGFLALPVLVAGYILGTQPRRWRSALILAALVAGPLITMGVTSPAMFWPGAIPPVVPDLVGGGVLPQFR</sequence>
<dbReference type="Proteomes" id="UP001250214">
    <property type="component" value="Unassembled WGS sequence"/>
</dbReference>
<feature type="transmembrane region" description="Helical" evidence="2">
    <location>
        <begin position="473"/>
        <end position="495"/>
    </location>
</feature>
<protein>
    <submittedName>
        <fullName evidence="4">Tripartite tricarboxylate transporter permease</fullName>
    </submittedName>
</protein>
<accession>A0ABU2H8P4</accession>
<keyword evidence="2" id="KW-1133">Transmembrane helix</keyword>
<keyword evidence="2" id="KW-0472">Membrane</keyword>
<dbReference type="RefSeq" id="WP_310912891.1">
    <property type="nucleotide sequence ID" value="NZ_JAVLVT010000005.1"/>
</dbReference>
<feature type="transmembrane region" description="Helical" evidence="2">
    <location>
        <begin position="168"/>
        <end position="185"/>
    </location>
</feature>
<feature type="transmembrane region" description="Helical" evidence="2">
    <location>
        <begin position="107"/>
        <end position="133"/>
    </location>
</feature>
<comment type="caution">
    <text evidence="4">The sequence shown here is derived from an EMBL/GenBank/DDBJ whole genome shotgun (WGS) entry which is preliminary data.</text>
</comment>
<feature type="transmembrane region" description="Helical" evidence="2">
    <location>
        <begin position="57"/>
        <end position="79"/>
    </location>
</feature>
<evidence type="ECO:0000313" key="4">
    <source>
        <dbReference type="EMBL" id="MDS1271367.1"/>
    </source>
</evidence>
<feature type="transmembrane region" description="Helical" evidence="2">
    <location>
        <begin position="586"/>
        <end position="607"/>
    </location>
</feature>
<name>A0ABU2H8P4_9ACTN</name>
<feature type="region of interest" description="Disordered" evidence="1">
    <location>
        <begin position="504"/>
        <end position="552"/>
    </location>
</feature>
<feature type="transmembrane region" description="Helical" evidence="2">
    <location>
        <begin position="559"/>
        <end position="579"/>
    </location>
</feature>
<feature type="transmembrane region" description="Helical" evidence="2">
    <location>
        <begin position="646"/>
        <end position="673"/>
    </location>
</feature>
<feature type="transmembrane region" description="Helical" evidence="2">
    <location>
        <begin position="145"/>
        <end position="162"/>
    </location>
</feature>
<feature type="transmembrane region" description="Helical" evidence="2">
    <location>
        <begin position="265"/>
        <end position="289"/>
    </location>
</feature>
<feature type="transmembrane region" description="Helical" evidence="2">
    <location>
        <begin position="685"/>
        <end position="707"/>
    </location>
</feature>
<feature type="transmembrane region" description="Helical" evidence="2">
    <location>
        <begin position="197"/>
        <end position="220"/>
    </location>
</feature>
<dbReference type="EMBL" id="JAVLVT010000005">
    <property type="protein sequence ID" value="MDS1271367.1"/>
    <property type="molecule type" value="Genomic_DNA"/>
</dbReference>
<feature type="transmembrane region" description="Helical" evidence="2">
    <location>
        <begin position="362"/>
        <end position="384"/>
    </location>
</feature>
<proteinExistence type="predicted"/>
<evidence type="ECO:0000256" key="1">
    <source>
        <dbReference type="SAM" id="MobiDB-lite"/>
    </source>
</evidence>
<evidence type="ECO:0000259" key="3">
    <source>
        <dbReference type="Pfam" id="PF01970"/>
    </source>
</evidence>
<reference evidence="5" key="1">
    <citation type="submission" date="2023-07" db="EMBL/GenBank/DDBJ databases">
        <title>Novel species in the genus Lipingzhangella isolated from Sambhar Salt Lake.</title>
        <authorList>
            <person name="Jiya N."/>
            <person name="Kajale S."/>
            <person name="Sharma A."/>
        </authorList>
    </citation>
    <scope>NUCLEOTIDE SEQUENCE [LARGE SCALE GENOMIC DNA]</scope>
    <source>
        <strain evidence="5">LS1_29</strain>
    </source>
</reference>
<gene>
    <name evidence="4" type="ORF">RIF23_13775</name>
</gene>
<dbReference type="InterPro" id="IPR002823">
    <property type="entry name" value="DUF112_TM"/>
</dbReference>
<feature type="transmembrane region" description="Helical" evidence="2">
    <location>
        <begin position="396"/>
        <end position="415"/>
    </location>
</feature>